<sequence length="391" mass="42418">MNITTFSPPFRIVGGYFICGFIFLLLSAASFLKADFGAIQAPQTASFFHVFLLGFVISIIIGALYQLTSVIIQKEFFTVKFAFLNLLAYGAGVALLSAGLLFSSIPLMHAGGSALLLSLFYFTICYALSFIGTPKWSFPAVALAISAAFLAVGISLGFALVLALSGVEIFGVYFSEILSYHIYFVLGFVFFVIVGAACVLLPMFSLAHDLSFALAKASLALYLLAGLFLLKDFGIFIAFAALASFAAQAIYILARRVRKAIDYWNLNVYISLAALVFSAAFWLADRADAAAFGLLYGFLFAFIVAHLYKIAPFLIWYHYVSPFVGKRKIPMLDDMIIKKIAYAACVPNVLALACAGLGALTPAVILQAASIILVLINIVNIFNYIKFGEEK</sequence>
<keyword evidence="1" id="KW-0812">Transmembrane</keyword>
<dbReference type="RefSeq" id="WP_005871271.1">
    <property type="nucleotide sequence ID" value="NZ_ACYG01000024.1"/>
</dbReference>
<protein>
    <submittedName>
        <fullName evidence="2">Uncharacterized protein</fullName>
    </submittedName>
</protein>
<name>C8PHS6_9BACT</name>
<feature type="transmembrane region" description="Helical" evidence="1">
    <location>
        <begin position="108"/>
        <end position="129"/>
    </location>
</feature>
<feature type="transmembrane region" description="Helical" evidence="1">
    <location>
        <begin position="365"/>
        <end position="385"/>
    </location>
</feature>
<dbReference type="STRING" id="824.CGRAC_1827"/>
<comment type="caution">
    <text evidence="2">The sequence shown here is derived from an EMBL/GenBank/DDBJ whole genome shotgun (WGS) entry which is preliminary data.</text>
</comment>
<dbReference type="OrthoDB" id="5295665at2"/>
<keyword evidence="3" id="KW-1185">Reference proteome</keyword>
<gene>
    <name evidence="2" type="ORF">CAMGR0001_0522</name>
</gene>
<feature type="transmembrane region" description="Helical" evidence="1">
    <location>
        <begin position="44"/>
        <end position="65"/>
    </location>
</feature>
<dbReference type="Proteomes" id="UP000005709">
    <property type="component" value="Unassembled WGS sequence"/>
</dbReference>
<organism evidence="2 3">
    <name type="scientific">Campylobacter gracilis RM3268</name>
    <dbReference type="NCBI Taxonomy" id="553220"/>
    <lineage>
        <taxon>Bacteria</taxon>
        <taxon>Pseudomonadati</taxon>
        <taxon>Campylobacterota</taxon>
        <taxon>Epsilonproteobacteria</taxon>
        <taxon>Campylobacterales</taxon>
        <taxon>Campylobacteraceae</taxon>
        <taxon>Campylobacter</taxon>
    </lineage>
</organism>
<evidence type="ECO:0000313" key="2">
    <source>
        <dbReference type="EMBL" id="EEV17690.1"/>
    </source>
</evidence>
<evidence type="ECO:0000313" key="3">
    <source>
        <dbReference type="Proteomes" id="UP000005709"/>
    </source>
</evidence>
<dbReference type="AlphaFoldDB" id="C8PHS6"/>
<dbReference type="EMBL" id="ACYG01000024">
    <property type="protein sequence ID" value="EEV17690.1"/>
    <property type="molecule type" value="Genomic_DNA"/>
</dbReference>
<feature type="transmembrane region" description="Helical" evidence="1">
    <location>
        <begin position="180"/>
        <end position="203"/>
    </location>
</feature>
<feature type="transmembrane region" description="Helical" evidence="1">
    <location>
        <begin position="340"/>
        <end position="359"/>
    </location>
</feature>
<accession>C8PHS6</accession>
<dbReference type="eggNOG" id="COG3278">
    <property type="taxonomic scope" value="Bacteria"/>
</dbReference>
<proteinExistence type="predicted"/>
<feature type="transmembrane region" description="Helical" evidence="1">
    <location>
        <begin position="77"/>
        <end position="102"/>
    </location>
</feature>
<evidence type="ECO:0000256" key="1">
    <source>
        <dbReference type="SAM" id="Phobius"/>
    </source>
</evidence>
<keyword evidence="1" id="KW-1133">Transmembrane helix</keyword>
<feature type="transmembrane region" description="Helical" evidence="1">
    <location>
        <begin position="141"/>
        <end position="174"/>
    </location>
</feature>
<feature type="transmembrane region" description="Helical" evidence="1">
    <location>
        <begin position="266"/>
        <end position="284"/>
    </location>
</feature>
<keyword evidence="1" id="KW-0472">Membrane</keyword>
<reference evidence="2 3" key="1">
    <citation type="submission" date="2009-07" db="EMBL/GenBank/DDBJ databases">
        <authorList>
            <person name="Madupu R."/>
            <person name="Sebastian Y."/>
            <person name="Durkin A.S."/>
            <person name="Torralba M."/>
            <person name="Methe B."/>
            <person name="Sutton G.G."/>
            <person name="Strausberg R.L."/>
            <person name="Nelson K.E."/>
        </authorList>
    </citation>
    <scope>NUCLEOTIDE SEQUENCE [LARGE SCALE GENOMIC DNA]</scope>
    <source>
        <strain evidence="2 3">RM3268</strain>
    </source>
</reference>
<feature type="transmembrane region" description="Helical" evidence="1">
    <location>
        <begin position="12"/>
        <end position="32"/>
    </location>
</feature>
<feature type="transmembrane region" description="Helical" evidence="1">
    <location>
        <begin position="290"/>
        <end position="319"/>
    </location>
</feature>